<dbReference type="VEuPathDB" id="FungiDB:BO83DRAFT_414039"/>
<dbReference type="OrthoDB" id="10323803at2759"/>
<keyword evidence="3" id="KW-1185">Reference proteome</keyword>
<feature type="compositionally biased region" description="Basic and acidic residues" evidence="1">
    <location>
        <begin position="46"/>
        <end position="60"/>
    </location>
</feature>
<evidence type="ECO:0000313" key="3">
    <source>
        <dbReference type="Proteomes" id="UP000246171"/>
    </source>
</evidence>
<dbReference type="GeneID" id="37056496"/>
<gene>
    <name evidence="2" type="ORF">BO83DRAFT_414039</name>
</gene>
<dbReference type="EMBL" id="MSFU01000003">
    <property type="protein sequence ID" value="PWY82473.1"/>
    <property type="molecule type" value="Genomic_DNA"/>
</dbReference>
<reference evidence="2" key="1">
    <citation type="submission" date="2016-12" db="EMBL/GenBank/DDBJ databases">
        <title>The genomes of Aspergillus section Nigri reveals drivers in fungal speciation.</title>
        <authorList>
            <consortium name="DOE Joint Genome Institute"/>
            <person name="Vesth T.C."/>
            <person name="Nybo J."/>
            <person name="Theobald S."/>
            <person name="Brandl J."/>
            <person name="Frisvad J.C."/>
            <person name="Nielsen K.F."/>
            <person name="Lyhne E.K."/>
            <person name="Kogle M.E."/>
            <person name="Kuo A."/>
            <person name="Riley R."/>
            <person name="Clum A."/>
            <person name="Nolan M."/>
            <person name="Lipzen A."/>
            <person name="Salamov A."/>
            <person name="Henrissat B."/>
            <person name="Wiebenga A."/>
            <person name="De vries R.P."/>
            <person name="Grigoriev I.V."/>
            <person name="Mortensen U.H."/>
            <person name="Andersen M.R."/>
            <person name="Baker S.E."/>
        </authorList>
    </citation>
    <scope>NUCLEOTIDE SEQUENCE</scope>
    <source>
        <strain evidence="2">CBS 122712</strain>
    </source>
</reference>
<evidence type="ECO:0000256" key="1">
    <source>
        <dbReference type="SAM" id="MobiDB-lite"/>
    </source>
</evidence>
<name>A0A317W7V7_ASPEC</name>
<protein>
    <submittedName>
        <fullName evidence="2">Uncharacterized protein</fullName>
    </submittedName>
</protein>
<dbReference type="Proteomes" id="UP000246171">
    <property type="component" value="Unassembled WGS sequence"/>
</dbReference>
<feature type="compositionally biased region" description="Polar residues" evidence="1">
    <location>
        <begin position="1"/>
        <end position="11"/>
    </location>
</feature>
<sequence>MSHSNRSQWNFGNAVPAGETHKSEKEEKERKIEWNELANPTTHPHNSREGTKGQEERRNEKHFDDDEILVSVNLVGYLLKLNRLEARRLDILHFAFDISWSVWVLYVTSTERLVAPVGWSVMQGRLDGLVGHACWYLQTGSYHPESGWRNSLSRSFLALKARVLPQPCGRLPTSNGSHLGHMRNPSRINKSATARGVYDPIAGSWLAWQSKGCLKVVIVIESLPDAGDGMQAYRRVLPNGEQLRGPQPGGSKSPNDSWLRRLISANIAHLLSHSPHKEDGNLARWINGSAFEEDLFGYSSVWRAGG</sequence>
<accession>A0A317W7V7</accession>
<dbReference type="RefSeq" id="XP_025392136.1">
    <property type="nucleotide sequence ID" value="XM_025534534.1"/>
</dbReference>
<evidence type="ECO:0000313" key="2">
    <source>
        <dbReference type="EMBL" id="PWY82473.1"/>
    </source>
</evidence>
<feature type="compositionally biased region" description="Basic and acidic residues" evidence="1">
    <location>
        <begin position="19"/>
        <end position="34"/>
    </location>
</feature>
<comment type="caution">
    <text evidence="2">The sequence shown here is derived from an EMBL/GenBank/DDBJ whole genome shotgun (WGS) entry which is preliminary data.</text>
</comment>
<proteinExistence type="predicted"/>
<feature type="region of interest" description="Disordered" evidence="1">
    <location>
        <begin position="1"/>
        <end position="60"/>
    </location>
</feature>
<dbReference type="AlphaFoldDB" id="A0A317W7V7"/>
<organism evidence="2 3">
    <name type="scientific">Aspergillus eucalypticola (strain CBS 122712 / IBT 29274)</name>
    <dbReference type="NCBI Taxonomy" id="1448314"/>
    <lineage>
        <taxon>Eukaryota</taxon>
        <taxon>Fungi</taxon>
        <taxon>Dikarya</taxon>
        <taxon>Ascomycota</taxon>
        <taxon>Pezizomycotina</taxon>
        <taxon>Eurotiomycetes</taxon>
        <taxon>Eurotiomycetidae</taxon>
        <taxon>Eurotiales</taxon>
        <taxon>Aspergillaceae</taxon>
        <taxon>Aspergillus</taxon>
        <taxon>Aspergillus subgen. Circumdati</taxon>
    </lineage>
</organism>